<feature type="compositionally biased region" description="Polar residues" evidence="5">
    <location>
        <begin position="11"/>
        <end position="29"/>
    </location>
</feature>
<reference evidence="9" key="1">
    <citation type="submission" date="2017-01" db="EMBL/GenBank/DDBJ databases">
        <authorList>
            <person name="Mah S.A."/>
            <person name="Swanson W.J."/>
            <person name="Moy G.W."/>
            <person name="Vacquier V.D."/>
        </authorList>
    </citation>
    <scope>NUCLEOTIDE SEQUENCE [LARGE SCALE GENOMIC DNA]</scope>
    <source>
        <strain evidence="9">ID-206-W2</strain>
    </source>
</reference>
<comment type="caution">
    <text evidence="9">The sequence shown here is derived from an EMBL/GenBank/DDBJ whole genome shotgun (WGS) entry which is preliminary data.</text>
</comment>
<feature type="transmembrane region" description="Helical" evidence="6">
    <location>
        <begin position="303"/>
        <end position="325"/>
    </location>
</feature>
<protein>
    <submittedName>
        <fullName evidence="9">Vacuolar membrane amino acid uptake transporter fnx2</fullName>
    </submittedName>
</protein>
<keyword evidence="10" id="KW-1185">Reference proteome</keyword>
<evidence type="ECO:0000256" key="2">
    <source>
        <dbReference type="ARBA" id="ARBA00022692"/>
    </source>
</evidence>
<dbReference type="InterPro" id="IPR036259">
    <property type="entry name" value="MFS_trans_sf"/>
</dbReference>
<evidence type="ECO:0000313" key="10">
    <source>
        <dbReference type="Proteomes" id="UP000187429"/>
    </source>
</evidence>
<accession>A0A1R1XZ69</accession>
<feature type="transmembrane region" description="Helical" evidence="6">
    <location>
        <begin position="230"/>
        <end position="250"/>
    </location>
</feature>
<dbReference type="GO" id="GO:0000329">
    <property type="term" value="C:fungal-type vacuole membrane"/>
    <property type="evidence" value="ECO:0007669"/>
    <property type="project" value="TreeGrafter"/>
</dbReference>
<evidence type="ECO:0000256" key="5">
    <source>
        <dbReference type="SAM" id="MobiDB-lite"/>
    </source>
</evidence>
<organism evidence="9 10">
    <name type="scientific">Smittium culicis</name>
    <dbReference type="NCBI Taxonomy" id="133412"/>
    <lineage>
        <taxon>Eukaryota</taxon>
        <taxon>Fungi</taxon>
        <taxon>Fungi incertae sedis</taxon>
        <taxon>Zoopagomycota</taxon>
        <taxon>Kickxellomycotina</taxon>
        <taxon>Harpellomycetes</taxon>
        <taxon>Harpellales</taxon>
        <taxon>Legeriomycetaceae</taxon>
        <taxon>Smittium</taxon>
    </lineage>
</organism>
<dbReference type="PANTHER" id="PTHR23501">
    <property type="entry name" value="MAJOR FACILITATOR SUPERFAMILY"/>
    <property type="match status" value="1"/>
</dbReference>
<dbReference type="GO" id="GO:0015174">
    <property type="term" value="F:basic amino acid transmembrane transporter activity"/>
    <property type="evidence" value="ECO:0007669"/>
    <property type="project" value="TreeGrafter"/>
</dbReference>
<evidence type="ECO:0000256" key="1">
    <source>
        <dbReference type="ARBA" id="ARBA00004141"/>
    </source>
</evidence>
<dbReference type="PROSITE" id="PS50850">
    <property type="entry name" value="MFS"/>
    <property type="match status" value="1"/>
</dbReference>
<dbReference type="InterPro" id="IPR020846">
    <property type="entry name" value="MFS_dom"/>
</dbReference>
<dbReference type="OrthoDB" id="419537at2759"/>
<dbReference type="InterPro" id="IPR011701">
    <property type="entry name" value="MFS"/>
</dbReference>
<feature type="transmembrane region" description="Helical" evidence="6">
    <location>
        <begin position="262"/>
        <end position="282"/>
    </location>
</feature>
<gene>
    <name evidence="9" type="ORF">AYI69_g6427</name>
    <name evidence="8" type="ORF">AYI69_g7251</name>
</gene>
<feature type="domain" description="Major facilitator superfamily (MFS) profile" evidence="7">
    <location>
        <begin position="108"/>
        <end position="326"/>
    </location>
</feature>
<keyword evidence="2 6" id="KW-0812">Transmembrane</keyword>
<evidence type="ECO:0000256" key="6">
    <source>
        <dbReference type="SAM" id="Phobius"/>
    </source>
</evidence>
<dbReference type="EMBL" id="LSSM01003435">
    <property type="protein sequence ID" value="OMJ17896.1"/>
    <property type="molecule type" value="Genomic_DNA"/>
</dbReference>
<feature type="transmembrane region" description="Helical" evidence="6">
    <location>
        <begin position="173"/>
        <end position="195"/>
    </location>
</feature>
<comment type="subcellular location">
    <subcellularLocation>
        <location evidence="1">Membrane</location>
        <topology evidence="1">Multi-pass membrane protein</topology>
    </subcellularLocation>
</comment>
<dbReference type="Proteomes" id="UP000187429">
    <property type="component" value="Unassembled WGS sequence"/>
</dbReference>
<dbReference type="PANTHER" id="PTHR23501:SF33">
    <property type="entry name" value="MAJOR FACILITATOR SUPERFAMILY (MFS) PROFILE DOMAIN-CONTAINING PROTEIN"/>
    <property type="match status" value="1"/>
</dbReference>
<proteinExistence type="predicted"/>
<dbReference type="AlphaFoldDB" id="A0A1R1XZ69"/>
<evidence type="ECO:0000256" key="4">
    <source>
        <dbReference type="ARBA" id="ARBA00023136"/>
    </source>
</evidence>
<evidence type="ECO:0000313" key="8">
    <source>
        <dbReference type="EMBL" id="OMJ17896.1"/>
    </source>
</evidence>
<feature type="transmembrane region" description="Helical" evidence="6">
    <location>
        <begin position="142"/>
        <end position="161"/>
    </location>
</feature>
<dbReference type="EMBL" id="LSSM01002885">
    <property type="protein sequence ID" value="OMJ19918.1"/>
    <property type="molecule type" value="Genomic_DNA"/>
</dbReference>
<feature type="transmembrane region" description="Helical" evidence="6">
    <location>
        <begin position="107"/>
        <end position="130"/>
    </location>
</feature>
<keyword evidence="4 6" id="KW-0472">Membrane</keyword>
<name>A0A1R1XZ69_9FUNG</name>
<reference evidence="10" key="2">
    <citation type="submission" date="2017-01" db="EMBL/GenBank/DDBJ databases">
        <authorList>
            <person name="Wang Y."/>
            <person name="White M."/>
            <person name="Kvist S."/>
            <person name="Moncalvo J.-M."/>
        </authorList>
    </citation>
    <scope>NUCLEOTIDE SEQUENCE [LARGE SCALE GENOMIC DNA]</scope>
    <source>
        <strain evidence="10">ID-206-W2</strain>
    </source>
</reference>
<sequence length="326" mass="36293">MTAKSSIAEKSPTSNSNELDPSITSDTNINFDSAKTNYYKDENHPVPFTTNNSATGSISLKKFITEIDPKFTASINGDIEAQQNKTSNPESDDDKIIYFINRKNKKLFFCLIIAATVVSNINQTLVNSSYSAIGNYFKALQYTSWLSLGYVIISCSSQPFFSPIISIIGYNAFFAYCWIFLSIATILSIIGSSMLMVITGYSFSALGGIGMSIFINLLILHSFPLKQRSFYYGFSSFFHNIGNIFGPLTAPLLLTKYNFRSLFIALIIFIALGMIICLFSMYKSNDSLVKVNKWKNFNFLSSFLLIASIISLACCLNGVNPTILYF</sequence>
<evidence type="ECO:0000313" key="9">
    <source>
        <dbReference type="EMBL" id="OMJ19918.1"/>
    </source>
</evidence>
<dbReference type="SUPFAM" id="SSF103473">
    <property type="entry name" value="MFS general substrate transporter"/>
    <property type="match status" value="1"/>
</dbReference>
<dbReference type="Gene3D" id="1.20.1250.20">
    <property type="entry name" value="MFS general substrate transporter like domains"/>
    <property type="match status" value="1"/>
</dbReference>
<evidence type="ECO:0000256" key="3">
    <source>
        <dbReference type="ARBA" id="ARBA00022989"/>
    </source>
</evidence>
<dbReference type="Pfam" id="PF07690">
    <property type="entry name" value="MFS_1"/>
    <property type="match status" value="1"/>
</dbReference>
<feature type="transmembrane region" description="Helical" evidence="6">
    <location>
        <begin position="201"/>
        <end position="223"/>
    </location>
</feature>
<keyword evidence="3 6" id="KW-1133">Transmembrane helix</keyword>
<feature type="region of interest" description="Disordered" evidence="5">
    <location>
        <begin position="1"/>
        <end position="29"/>
    </location>
</feature>
<evidence type="ECO:0000259" key="7">
    <source>
        <dbReference type="PROSITE" id="PS50850"/>
    </source>
</evidence>